<accession>A0A0L6UP46</accession>
<keyword evidence="2" id="KW-1185">Reference proteome</keyword>
<dbReference type="AlphaFoldDB" id="A0A0L6UP46"/>
<evidence type="ECO:0000313" key="1">
    <source>
        <dbReference type="EMBL" id="KNZ50296.1"/>
    </source>
</evidence>
<reference evidence="1 2" key="1">
    <citation type="submission" date="2015-08" db="EMBL/GenBank/DDBJ databases">
        <title>Next Generation Sequencing and Analysis of the Genome of Puccinia sorghi L Schw, the Causal Agent of Maize Common Rust.</title>
        <authorList>
            <person name="Rochi L."/>
            <person name="Burguener G."/>
            <person name="Darino M."/>
            <person name="Turjanski A."/>
            <person name="Kreff E."/>
            <person name="Dieguez M.J."/>
            <person name="Sacco F."/>
        </authorList>
    </citation>
    <scope>NUCLEOTIDE SEQUENCE [LARGE SCALE GENOMIC DNA]</scope>
    <source>
        <strain evidence="1 2">RO10H11247</strain>
    </source>
</reference>
<dbReference type="EMBL" id="LAVV01009613">
    <property type="protein sequence ID" value="KNZ50296.1"/>
    <property type="molecule type" value="Genomic_DNA"/>
</dbReference>
<name>A0A0L6UP46_9BASI</name>
<dbReference type="Proteomes" id="UP000037035">
    <property type="component" value="Unassembled WGS sequence"/>
</dbReference>
<dbReference type="VEuPathDB" id="FungiDB:VP01_44g4"/>
<protein>
    <submittedName>
        <fullName evidence="1">Uncharacterized protein</fullName>
    </submittedName>
</protein>
<evidence type="ECO:0000313" key="2">
    <source>
        <dbReference type="Proteomes" id="UP000037035"/>
    </source>
</evidence>
<organism evidence="1 2">
    <name type="scientific">Puccinia sorghi</name>
    <dbReference type="NCBI Taxonomy" id="27349"/>
    <lineage>
        <taxon>Eukaryota</taxon>
        <taxon>Fungi</taxon>
        <taxon>Dikarya</taxon>
        <taxon>Basidiomycota</taxon>
        <taxon>Pucciniomycotina</taxon>
        <taxon>Pucciniomycetes</taxon>
        <taxon>Pucciniales</taxon>
        <taxon>Pucciniaceae</taxon>
        <taxon>Puccinia</taxon>
    </lineage>
</organism>
<comment type="caution">
    <text evidence="1">The sequence shown here is derived from an EMBL/GenBank/DDBJ whole genome shotgun (WGS) entry which is preliminary data.</text>
</comment>
<sequence length="335" mass="38335">MFFSSIYSKYFLYVNYLRHTNCYLVILCGTMRLKSAQFLFVDKAKEGFQSQLVSFFFSDLILKLITKKKYLKQSLEFYFLPHQKTDSRVTPDLEGVFLVIYAVQCSRWMHSFVPGDWRRAWGSSLRGTVSIVLIRLYQVRSSCDLVVLFTGEAASTKDSLPLNLKGDMNFVSGRWTEFHPRTRMGRNKFPLKGTLGNGRYMGDENHQRLLPSSLHSCFESSEAFTVCEAFRLSVDVCPLTIFFLSPRPSVFGSTLTHTHINLQPAVSNASEVDDTSQRTIFIKPPESDLTTYCDSLTHSREFPHKKQSRLVSLSSIELQGPERSPRLQSQHSSVL</sequence>
<gene>
    <name evidence="1" type="ORF">VP01_44g4</name>
</gene>
<proteinExistence type="predicted"/>